<keyword evidence="1" id="KW-0732">Signal</keyword>
<dbReference type="OrthoDB" id="10296604at2759"/>
<dbReference type="Proteomes" id="UP000756921">
    <property type="component" value="Unassembled WGS sequence"/>
</dbReference>
<dbReference type="EMBL" id="WJXW01000002">
    <property type="protein sequence ID" value="KAF9739000.1"/>
    <property type="molecule type" value="Genomic_DNA"/>
</dbReference>
<organism evidence="2 3">
    <name type="scientific">Paraphaeosphaeria minitans</name>
    <dbReference type="NCBI Taxonomy" id="565426"/>
    <lineage>
        <taxon>Eukaryota</taxon>
        <taxon>Fungi</taxon>
        <taxon>Dikarya</taxon>
        <taxon>Ascomycota</taxon>
        <taxon>Pezizomycotina</taxon>
        <taxon>Dothideomycetes</taxon>
        <taxon>Pleosporomycetidae</taxon>
        <taxon>Pleosporales</taxon>
        <taxon>Massarineae</taxon>
        <taxon>Didymosphaeriaceae</taxon>
        <taxon>Paraphaeosphaeria</taxon>
    </lineage>
</organism>
<accession>A0A9P6KU66</accession>
<evidence type="ECO:0000313" key="2">
    <source>
        <dbReference type="EMBL" id="KAF9739000.1"/>
    </source>
</evidence>
<evidence type="ECO:0000313" key="3">
    <source>
        <dbReference type="Proteomes" id="UP000756921"/>
    </source>
</evidence>
<gene>
    <name evidence="2" type="ORF">PMIN01_01634</name>
</gene>
<reference evidence="2" key="1">
    <citation type="journal article" date="2020" name="Mol. Plant Microbe Interact.">
        <title>Genome Sequence of the Biocontrol Agent Coniothyrium minitans strain Conio (IMI 134523).</title>
        <authorList>
            <person name="Patel D."/>
            <person name="Shittu T.A."/>
            <person name="Baroncelli R."/>
            <person name="Muthumeenakshi S."/>
            <person name="Osborne T.H."/>
            <person name="Janganan T.K."/>
            <person name="Sreenivasaprasad S."/>
        </authorList>
    </citation>
    <scope>NUCLEOTIDE SEQUENCE</scope>
    <source>
        <strain evidence="2">Conio</strain>
    </source>
</reference>
<evidence type="ECO:0000256" key="1">
    <source>
        <dbReference type="SAM" id="SignalP"/>
    </source>
</evidence>
<dbReference type="AlphaFoldDB" id="A0A9P6KU66"/>
<feature type="signal peptide" evidence="1">
    <location>
        <begin position="1"/>
        <end position="17"/>
    </location>
</feature>
<protein>
    <submittedName>
        <fullName evidence="2">Uncharacterized protein</fullName>
    </submittedName>
</protein>
<name>A0A9P6KU66_9PLEO</name>
<feature type="chain" id="PRO_5040482744" evidence="1">
    <location>
        <begin position="18"/>
        <end position="144"/>
    </location>
</feature>
<sequence length="144" mass="16390">MHILLSILSITTVLASALQPRHDTTSQATCETHTHSFNKDILVYLFAKTHCEGWKLQKLLPTRELNEHPSEDTAACYATDIEVKSCWYPNDAVRNFGCKILPNCEGNVLKVAVYDGDARWAMRDFSRFPPGWNGRVKSVKCFRM</sequence>
<proteinExistence type="predicted"/>
<comment type="caution">
    <text evidence="2">The sequence shown here is derived from an EMBL/GenBank/DDBJ whole genome shotgun (WGS) entry which is preliminary data.</text>
</comment>
<keyword evidence="3" id="KW-1185">Reference proteome</keyword>